<name>A0ABQ7KFX6_9FUNG</name>
<comment type="subcellular location">
    <subcellularLocation>
        <location evidence="1">Membrane</location>
        <topology evidence="1">Multi-pass membrane protein</topology>
    </subcellularLocation>
</comment>
<dbReference type="Pfam" id="PF00335">
    <property type="entry name" value="Tetraspanin"/>
    <property type="match status" value="1"/>
</dbReference>
<evidence type="ECO:0000256" key="5">
    <source>
        <dbReference type="SAM" id="MobiDB-lite"/>
    </source>
</evidence>
<feature type="transmembrane region" description="Helical" evidence="6">
    <location>
        <begin position="199"/>
        <end position="220"/>
    </location>
</feature>
<gene>
    <name evidence="7" type="ORF">BGZ96_008760</name>
</gene>
<dbReference type="EMBL" id="JAAAIM010000050">
    <property type="protein sequence ID" value="KAG0296715.1"/>
    <property type="molecule type" value="Genomic_DNA"/>
</dbReference>
<keyword evidence="2 6" id="KW-0812">Transmembrane</keyword>
<feature type="region of interest" description="Disordered" evidence="5">
    <location>
        <begin position="1"/>
        <end position="38"/>
    </location>
</feature>
<protein>
    <recommendedName>
        <fullName evidence="9">Tetraspanin Tsp2</fullName>
    </recommendedName>
</protein>
<evidence type="ECO:0000256" key="6">
    <source>
        <dbReference type="SAM" id="Phobius"/>
    </source>
</evidence>
<keyword evidence="8" id="KW-1185">Reference proteome</keyword>
<feature type="compositionally biased region" description="Polar residues" evidence="5">
    <location>
        <begin position="106"/>
        <end position="141"/>
    </location>
</feature>
<evidence type="ECO:0000256" key="1">
    <source>
        <dbReference type="ARBA" id="ARBA00004141"/>
    </source>
</evidence>
<evidence type="ECO:0008006" key="9">
    <source>
        <dbReference type="Google" id="ProtNLM"/>
    </source>
</evidence>
<sequence>MASNNTLAPAVPKSTRPAATQQQRSQQQQQPPVSSELSYLPVGGAAAAGAGVAEAAHTSALYQPTPVYPQSAPYQQQQQQQQSAPFQTYQAQPMAQYQQPMPPFYSYNSDSPNNNRFSGGTPPSSNNTTQLGGYEQSQSTDSTHRSSRNMSPAPDPNYDLIQTDATLEGLTQRWNAYQAVMKKHYAEDPFYKRWTWSKWILLFSAILLLGYSGVILYYSLTYILQKVPESPVVMEFHSNLVYLSFAASIFGIGSALVGLVGIFRENRKWLSLYTIVLWPSFALYIAVGYIAFRRAKQDLRAHIKDEWLYKYTREQRLLVQRNLFCCGFQDPTYFAAYDMRCFPVTTLPGCQHKYTLFEKNLLKELWTWSFTVAPVHLFVMIVALLCSNHVNSLLRSARPGLVSFRDKKQQ</sequence>
<evidence type="ECO:0000313" key="8">
    <source>
        <dbReference type="Proteomes" id="UP001194696"/>
    </source>
</evidence>
<feature type="compositionally biased region" description="Low complexity" evidence="5">
    <location>
        <begin position="21"/>
        <end position="30"/>
    </location>
</feature>
<reference evidence="7 8" key="1">
    <citation type="journal article" date="2020" name="Fungal Divers.">
        <title>Resolving the Mortierellaceae phylogeny through synthesis of multi-gene phylogenetics and phylogenomics.</title>
        <authorList>
            <person name="Vandepol N."/>
            <person name="Liber J."/>
            <person name="Desiro A."/>
            <person name="Na H."/>
            <person name="Kennedy M."/>
            <person name="Barry K."/>
            <person name="Grigoriev I.V."/>
            <person name="Miller A.N."/>
            <person name="O'Donnell K."/>
            <person name="Stajich J.E."/>
            <person name="Bonito G."/>
        </authorList>
    </citation>
    <scope>NUCLEOTIDE SEQUENCE [LARGE SCALE GENOMIC DNA]</scope>
    <source>
        <strain evidence="7 8">AD045</strain>
    </source>
</reference>
<evidence type="ECO:0000256" key="2">
    <source>
        <dbReference type="ARBA" id="ARBA00022692"/>
    </source>
</evidence>
<accession>A0ABQ7KFX6</accession>
<feature type="transmembrane region" description="Helical" evidence="6">
    <location>
        <begin position="365"/>
        <end position="386"/>
    </location>
</feature>
<keyword evidence="3 6" id="KW-1133">Transmembrane helix</keyword>
<evidence type="ECO:0000256" key="4">
    <source>
        <dbReference type="ARBA" id="ARBA00023136"/>
    </source>
</evidence>
<organism evidence="7 8">
    <name type="scientific">Linnemannia gamsii</name>
    <dbReference type="NCBI Taxonomy" id="64522"/>
    <lineage>
        <taxon>Eukaryota</taxon>
        <taxon>Fungi</taxon>
        <taxon>Fungi incertae sedis</taxon>
        <taxon>Mucoromycota</taxon>
        <taxon>Mortierellomycotina</taxon>
        <taxon>Mortierellomycetes</taxon>
        <taxon>Mortierellales</taxon>
        <taxon>Mortierellaceae</taxon>
        <taxon>Linnemannia</taxon>
    </lineage>
</organism>
<proteinExistence type="predicted"/>
<evidence type="ECO:0000313" key="7">
    <source>
        <dbReference type="EMBL" id="KAG0296715.1"/>
    </source>
</evidence>
<evidence type="ECO:0000256" key="3">
    <source>
        <dbReference type="ARBA" id="ARBA00022989"/>
    </source>
</evidence>
<keyword evidence="4 6" id="KW-0472">Membrane</keyword>
<dbReference type="InterPro" id="IPR018499">
    <property type="entry name" value="Tetraspanin/Peripherin"/>
</dbReference>
<feature type="compositionally biased region" description="Low complexity" evidence="5">
    <location>
        <begin position="68"/>
        <end position="99"/>
    </location>
</feature>
<dbReference type="Proteomes" id="UP001194696">
    <property type="component" value="Unassembled WGS sequence"/>
</dbReference>
<feature type="region of interest" description="Disordered" evidence="5">
    <location>
        <begin position="64"/>
        <end position="158"/>
    </location>
</feature>
<feature type="transmembrane region" description="Helical" evidence="6">
    <location>
        <begin position="270"/>
        <end position="292"/>
    </location>
</feature>
<comment type="caution">
    <text evidence="7">The sequence shown here is derived from an EMBL/GenBank/DDBJ whole genome shotgun (WGS) entry which is preliminary data.</text>
</comment>
<feature type="transmembrane region" description="Helical" evidence="6">
    <location>
        <begin position="240"/>
        <end position="263"/>
    </location>
</feature>